<feature type="compositionally biased region" description="Low complexity" evidence="1">
    <location>
        <begin position="49"/>
        <end position="66"/>
    </location>
</feature>
<feature type="region of interest" description="Disordered" evidence="1">
    <location>
        <begin position="1"/>
        <end position="30"/>
    </location>
</feature>
<keyword evidence="3" id="KW-1185">Reference proteome</keyword>
<protein>
    <submittedName>
        <fullName evidence="2">Uncharacterized protein</fullName>
    </submittedName>
</protein>
<organism evidence="2 3">
    <name type="scientific">Zizania palustris</name>
    <name type="common">Northern wild rice</name>
    <dbReference type="NCBI Taxonomy" id="103762"/>
    <lineage>
        <taxon>Eukaryota</taxon>
        <taxon>Viridiplantae</taxon>
        <taxon>Streptophyta</taxon>
        <taxon>Embryophyta</taxon>
        <taxon>Tracheophyta</taxon>
        <taxon>Spermatophyta</taxon>
        <taxon>Magnoliopsida</taxon>
        <taxon>Liliopsida</taxon>
        <taxon>Poales</taxon>
        <taxon>Poaceae</taxon>
        <taxon>BOP clade</taxon>
        <taxon>Oryzoideae</taxon>
        <taxon>Oryzeae</taxon>
        <taxon>Zizaniinae</taxon>
        <taxon>Zizania</taxon>
    </lineage>
</organism>
<feature type="compositionally biased region" description="Polar residues" evidence="1">
    <location>
        <begin position="1"/>
        <end position="23"/>
    </location>
</feature>
<gene>
    <name evidence="2" type="ORF">GUJ93_ZPchr0139g33505</name>
</gene>
<proteinExistence type="predicted"/>
<dbReference type="Proteomes" id="UP000729402">
    <property type="component" value="Unassembled WGS sequence"/>
</dbReference>
<feature type="compositionally biased region" description="Basic residues" evidence="1">
    <location>
        <begin position="77"/>
        <end position="89"/>
    </location>
</feature>
<reference evidence="2" key="2">
    <citation type="submission" date="2021-02" db="EMBL/GenBank/DDBJ databases">
        <authorList>
            <person name="Kimball J.A."/>
            <person name="Haas M.W."/>
            <person name="Macchietto M."/>
            <person name="Kono T."/>
            <person name="Duquette J."/>
            <person name="Shao M."/>
        </authorList>
    </citation>
    <scope>NUCLEOTIDE SEQUENCE</scope>
    <source>
        <tissue evidence="2">Fresh leaf tissue</tissue>
    </source>
</reference>
<feature type="region of interest" description="Disordered" evidence="1">
    <location>
        <begin position="49"/>
        <end position="93"/>
    </location>
</feature>
<sequence length="232" mass="25209">MNSGGAPQSHLPSQNASSPTVSCDGSGGGKSATACALFASPRLLHCASLPSGSYAKSSSGSEPEASYSHEPDLGARRGQRPSRPARTRRQAQAVVLTEVPARTASPTRWTAPTTTRKGAFLRRRRRQAARGVKVQPARPDSGQVVLLDRRVEFGVKNKSLGWTRILDTFMWMVSSGEGILDDFGFQFIGCALELYNSYNMKCGFYVASLNFRCKCRTQADTLIKLQIFDSLV</sequence>
<comment type="caution">
    <text evidence="2">The sequence shown here is derived from an EMBL/GenBank/DDBJ whole genome shotgun (WGS) entry which is preliminary data.</text>
</comment>
<evidence type="ECO:0000313" key="2">
    <source>
        <dbReference type="EMBL" id="KAG8044320.1"/>
    </source>
</evidence>
<reference evidence="2" key="1">
    <citation type="journal article" date="2021" name="bioRxiv">
        <title>Whole Genome Assembly and Annotation of Northern Wild Rice, Zizania palustris L., Supports a Whole Genome Duplication in the Zizania Genus.</title>
        <authorList>
            <person name="Haas M."/>
            <person name="Kono T."/>
            <person name="Macchietto M."/>
            <person name="Millas R."/>
            <person name="McGilp L."/>
            <person name="Shao M."/>
            <person name="Duquette J."/>
            <person name="Hirsch C.N."/>
            <person name="Kimball J."/>
        </authorList>
    </citation>
    <scope>NUCLEOTIDE SEQUENCE</scope>
    <source>
        <tissue evidence="2">Fresh leaf tissue</tissue>
    </source>
</reference>
<evidence type="ECO:0000313" key="3">
    <source>
        <dbReference type="Proteomes" id="UP000729402"/>
    </source>
</evidence>
<evidence type="ECO:0000256" key="1">
    <source>
        <dbReference type="SAM" id="MobiDB-lite"/>
    </source>
</evidence>
<dbReference type="EMBL" id="JAAALK010000822">
    <property type="protein sequence ID" value="KAG8044320.1"/>
    <property type="molecule type" value="Genomic_DNA"/>
</dbReference>
<name>A0A8J5RF99_ZIZPA</name>
<dbReference type="AlphaFoldDB" id="A0A8J5RF99"/>
<accession>A0A8J5RF99</accession>